<reference evidence="2" key="3">
    <citation type="journal article" date="2017" name="Nature">
        <title>Genome sequence of the progenitor of the wheat D genome Aegilops tauschii.</title>
        <authorList>
            <person name="Luo M.C."/>
            <person name="Gu Y.Q."/>
            <person name="Puiu D."/>
            <person name="Wang H."/>
            <person name="Twardziok S.O."/>
            <person name="Deal K.R."/>
            <person name="Huo N."/>
            <person name="Zhu T."/>
            <person name="Wang L."/>
            <person name="Wang Y."/>
            <person name="McGuire P.E."/>
            <person name="Liu S."/>
            <person name="Long H."/>
            <person name="Ramasamy R.K."/>
            <person name="Rodriguez J.C."/>
            <person name="Van S.L."/>
            <person name="Yuan L."/>
            <person name="Wang Z."/>
            <person name="Xia Z."/>
            <person name="Xiao L."/>
            <person name="Anderson O.D."/>
            <person name="Ouyang S."/>
            <person name="Liang Y."/>
            <person name="Zimin A.V."/>
            <person name="Pertea G."/>
            <person name="Qi P."/>
            <person name="Bennetzen J.L."/>
            <person name="Dai X."/>
            <person name="Dawson M.W."/>
            <person name="Muller H.G."/>
            <person name="Kugler K."/>
            <person name="Rivarola-Duarte L."/>
            <person name="Spannagl M."/>
            <person name="Mayer K.F.X."/>
            <person name="Lu F.H."/>
            <person name="Bevan M.W."/>
            <person name="Leroy P."/>
            <person name="Li P."/>
            <person name="You F.M."/>
            <person name="Sun Q."/>
            <person name="Liu Z."/>
            <person name="Lyons E."/>
            <person name="Wicker T."/>
            <person name="Salzberg S.L."/>
            <person name="Devos K.M."/>
            <person name="Dvorak J."/>
        </authorList>
    </citation>
    <scope>NUCLEOTIDE SEQUENCE [LARGE SCALE GENOMIC DNA]</scope>
    <source>
        <strain evidence="2">cv. AL8/78</strain>
    </source>
</reference>
<protein>
    <submittedName>
        <fullName evidence="2">Uncharacterized protein</fullName>
    </submittedName>
</protein>
<evidence type="ECO:0000313" key="3">
    <source>
        <dbReference type="Proteomes" id="UP000015105"/>
    </source>
</evidence>
<dbReference type="Proteomes" id="UP000015105">
    <property type="component" value="Chromosome 2D"/>
</dbReference>
<evidence type="ECO:0000256" key="1">
    <source>
        <dbReference type="SAM" id="MobiDB-lite"/>
    </source>
</evidence>
<reference evidence="2" key="5">
    <citation type="journal article" date="2021" name="G3 (Bethesda)">
        <title>Aegilops tauschii genome assembly Aet v5.0 features greater sequence contiguity and improved annotation.</title>
        <authorList>
            <person name="Wang L."/>
            <person name="Zhu T."/>
            <person name="Rodriguez J.C."/>
            <person name="Deal K.R."/>
            <person name="Dubcovsky J."/>
            <person name="McGuire P.E."/>
            <person name="Lux T."/>
            <person name="Spannagl M."/>
            <person name="Mayer K.F.X."/>
            <person name="Baldrich P."/>
            <person name="Meyers B.C."/>
            <person name="Huo N."/>
            <person name="Gu Y.Q."/>
            <person name="Zhou H."/>
            <person name="Devos K.M."/>
            <person name="Bennetzen J.L."/>
            <person name="Unver T."/>
            <person name="Budak H."/>
            <person name="Gulick P.J."/>
            <person name="Galiba G."/>
            <person name="Kalapos B."/>
            <person name="Nelson D.R."/>
            <person name="Li P."/>
            <person name="You F.M."/>
            <person name="Luo M.C."/>
            <person name="Dvorak J."/>
        </authorList>
    </citation>
    <scope>NUCLEOTIDE SEQUENCE [LARGE SCALE GENOMIC DNA]</scope>
    <source>
        <strain evidence="2">cv. AL8/78</strain>
    </source>
</reference>
<reference evidence="3" key="2">
    <citation type="journal article" date="2017" name="Nat. Plants">
        <title>The Aegilops tauschii genome reveals multiple impacts of transposons.</title>
        <authorList>
            <person name="Zhao G."/>
            <person name="Zou C."/>
            <person name="Li K."/>
            <person name="Wang K."/>
            <person name="Li T."/>
            <person name="Gao L."/>
            <person name="Zhang X."/>
            <person name="Wang H."/>
            <person name="Yang Z."/>
            <person name="Liu X."/>
            <person name="Jiang W."/>
            <person name="Mao L."/>
            <person name="Kong X."/>
            <person name="Jiao Y."/>
            <person name="Jia J."/>
        </authorList>
    </citation>
    <scope>NUCLEOTIDE SEQUENCE [LARGE SCALE GENOMIC DNA]</scope>
    <source>
        <strain evidence="3">cv. AL8/78</strain>
    </source>
</reference>
<reference evidence="2" key="4">
    <citation type="submission" date="2019-03" db="UniProtKB">
        <authorList>
            <consortium name="EnsemblPlants"/>
        </authorList>
    </citation>
    <scope>IDENTIFICATION</scope>
</reference>
<dbReference type="Gramene" id="AET2Gv20361400.8">
    <property type="protein sequence ID" value="AET2Gv20361400.8"/>
    <property type="gene ID" value="AET2Gv20361400"/>
</dbReference>
<organism evidence="2 3">
    <name type="scientific">Aegilops tauschii subsp. strangulata</name>
    <name type="common">Goatgrass</name>
    <dbReference type="NCBI Taxonomy" id="200361"/>
    <lineage>
        <taxon>Eukaryota</taxon>
        <taxon>Viridiplantae</taxon>
        <taxon>Streptophyta</taxon>
        <taxon>Embryophyta</taxon>
        <taxon>Tracheophyta</taxon>
        <taxon>Spermatophyta</taxon>
        <taxon>Magnoliopsida</taxon>
        <taxon>Liliopsida</taxon>
        <taxon>Poales</taxon>
        <taxon>Poaceae</taxon>
        <taxon>BOP clade</taxon>
        <taxon>Pooideae</taxon>
        <taxon>Triticodae</taxon>
        <taxon>Triticeae</taxon>
        <taxon>Triticinae</taxon>
        <taxon>Aegilops</taxon>
    </lineage>
</organism>
<name>A0A453B4W8_AEGTS</name>
<reference evidence="3" key="1">
    <citation type="journal article" date="2014" name="Science">
        <title>Ancient hybridizations among the ancestral genomes of bread wheat.</title>
        <authorList>
            <consortium name="International Wheat Genome Sequencing Consortium,"/>
            <person name="Marcussen T."/>
            <person name="Sandve S.R."/>
            <person name="Heier L."/>
            <person name="Spannagl M."/>
            <person name="Pfeifer M."/>
            <person name="Jakobsen K.S."/>
            <person name="Wulff B.B."/>
            <person name="Steuernagel B."/>
            <person name="Mayer K.F."/>
            <person name="Olsen O.A."/>
        </authorList>
    </citation>
    <scope>NUCLEOTIDE SEQUENCE [LARGE SCALE GENOMIC DNA]</scope>
    <source>
        <strain evidence="3">cv. AL8/78</strain>
    </source>
</reference>
<keyword evidence="3" id="KW-1185">Reference proteome</keyword>
<accession>A0A453B4W8</accession>
<feature type="region of interest" description="Disordered" evidence="1">
    <location>
        <begin position="36"/>
        <end position="61"/>
    </location>
</feature>
<proteinExistence type="predicted"/>
<sequence>ERWTRSSRRRLPRWTRSSRRRLPRWTRSIRRRWPRWTRSSRRRRTRSPHAKARWKPPQPRRCRGHLLPLACWGGGRRRHDEGARRDRLLHLPRGIRGESAAVFSDTAHCRRRGGGRRLRSVRERKACMHARASAACPSDRSS</sequence>
<dbReference type="AlphaFoldDB" id="A0A453B4W8"/>
<dbReference type="EnsemblPlants" id="AET2Gv20361400.8">
    <property type="protein sequence ID" value="AET2Gv20361400.8"/>
    <property type="gene ID" value="AET2Gv20361400"/>
</dbReference>
<evidence type="ECO:0000313" key="2">
    <source>
        <dbReference type="EnsemblPlants" id="AET2Gv20361400.8"/>
    </source>
</evidence>